<proteinExistence type="predicted"/>
<dbReference type="Pfam" id="PF05521">
    <property type="entry name" value="Phage_HCP"/>
    <property type="match status" value="1"/>
</dbReference>
<dbReference type="OrthoDB" id="7570189at2"/>
<dbReference type="EMBL" id="FOCI01000001">
    <property type="protein sequence ID" value="SEM43980.1"/>
    <property type="molecule type" value="Genomic_DNA"/>
</dbReference>
<reference evidence="1 2" key="1">
    <citation type="submission" date="2016-10" db="EMBL/GenBank/DDBJ databases">
        <authorList>
            <person name="de Groot N.N."/>
        </authorList>
    </citation>
    <scope>NUCLEOTIDE SEQUENCE [LARGE SCALE GENOMIC DNA]</scope>
    <source>
        <strain evidence="1 2">DSM 16213</strain>
    </source>
</reference>
<accession>A0A1H7YCX3</accession>
<dbReference type="STRING" id="245187.SAMN04488003_101120"/>
<keyword evidence="2" id="KW-1185">Reference proteome</keyword>
<protein>
    <submittedName>
        <fullName evidence="1">Head-tail adaptor</fullName>
    </submittedName>
</protein>
<sequence>MNGLHLNRRLVLEAPVAVPDGSGGQAVTWTALGTLWAQVAPGAGVERAANGLTLSRVPLVVTVRAAPPGAPSRPVAGQRFRAGARTYAILAVTERDTEGRYLTCHAAEEVVA</sequence>
<organism evidence="1 2">
    <name type="scientific">Loktanella fryxellensis</name>
    <dbReference type="NCBI Taxonomy" id="245187"/>
    <lineage>
        <taxon>Bacteria</taxon>
        <taxon>Pseudomonadati</taxon>
        <taxon>Pseudomonadota</taxon>
        <taxon>Alphaproteobacteria</taxon>
        <taxon>Rhodobacterales</taxon>
        <taxon>Roseobacteraceae</taxon>
        <taxon>Loktanella</taxon>
    </lineage>
</organism>
<dbReference type="RefSeq" id="WP_089897610.1">
    <property type="nucleotide sequence ID" value="NZ_FOCI01000001.1"/>
</dbReference>
<name>A0A1H7YCX3_9RHOB</name>
<evidence type="ECO:0000313" key="1">
    <source>
        <dbReference type="EMBL" id="SEM43980.1"/>
    </source>
</evidence>
<dbReference type="AlphaFoldDB" id="A0A1H7YCX3"/>
<dbReference type="InterPro" id="IPR038666">
    <property type="entry name" value="SSP1_head-tail_sf"/>
</dbReference>
<dbReference type="Gene3D" id="2.40.10.270">
    <property type="entry name" value="Bacteriophage SPP1 head-tail adaptor protein"/>
    <property type="match status" value="1"/>
</dbReference>
<dbReference type="Proteomes" id="UP000199585">
    <property type="component" value="Unassembled WGS sequence"/>
</dbReference>
<dbReference type="InterPro" id="IPR008767">
    <property type="entry name" value="Phage_SPP1_head-tail_adaptor"/>
</dbReference>
<gene>
    <name evidence="1" type="ORF">SAMN04488003_101120</name>
</gene>
<evidence type="ECO:0000313" key="2">
    <source>
        <dbReference type="Proteomes" id="UP000199585"/>
    </source>
</evidence>